<evidence type="ECO:0000313" key="2">
    <source>
        <dbReference type="EMBL" id="CEP13890.1"/>
    </source>
</evidence>
<dbReference type="GO" id="GO:0006048">
    <property type="term" value="P:UDP-N-acetylglucosamine biosynthetic process"/>
    <property type="evidence" value="ECO:0007669"/>
    <property type="project" value="UniProtKB-UniPathway"/>
</dbReference>
<dbReference type="PANTHER" id="PTHR13355">
    <property type="entry name" value="GLUCOSAMINE 6-PHOSPHATE N-ACETYLTRANSFERASE"/>
    <property type="match status" value="1"/>
</dbReference>
<keyword evidence="3" id="KW-1185">Reference proteome</keyword>
<dbReference type="UniPathway" id="UPA00113">
    <property type="reaction ID" value="UER00529"/>
</dbReference>
<dbReference type="PANTHER" id="PTHR13355:SF22">
    <property type="entry name" value="SLL0786 PROTEIN"/>
    <property type="match status" value="1"/>
</dbReference>
<evidence type="ECO:0000313" key="3">
    <source>
        <dbReference type="Proteomes" id="UP000054107"/>
    </source>
</evidence>
<dbReference type="GO" id="GO:0008080">
    <property type="term" value="F:N-acetyltransferase activity"/>
    <property type="evidence" value="ECO:0007669"/>
    <property type="project" value="TreeGrafter"/>
</dbReference>
<dbReference type="Pfam" id="PF13673">
    <property type="entry name" value="Acetyltransf_10"/>
    <property type="match status" value="1"/>
</dbReference>
<dbReference type="CDD" id="cd04301">
    <property type="entry name" value="NAT_SF"/>
    <property type="match status" value="1"/>
</dbReference>
<dbReference type="OrthoDB" id="329272at2759"/>
<dbReference type="PROSITE" id="PS51186">
    <property type="entry name" value="GNAT"/>
    <property type="match status" value="1"/>
</dbReference>
<dbReference type="STRING" id="35722.A0A0B7NEU6"/>
<reference evidence="2 3" key="1">
    <citation type="submission" date="2014-09" db="EMBL/GenBank/DDBJ databases">
        <authorList>
            <person name="Ellenberger Sabrina"/>
        </authorList>
    </citation>
    <scope>NUCLEOTIDE SEQUENCE [LARGE SCALE GENOMIC DNA]</scope>
    <source>
        <strain evidence="2 3">CBS 412.66</strain>
    </source>
</reference>
<feature type="domain" description="N-acetyltransferase" evidence="1">
    <location>
        <begin position="8"/>
        <end position="160"/>
    </location>
</feature>
<evidence type="ECO:0000259" key="1">
    <source>
        <dbReference type="PROSITE" id="PS51186"/>
    </source>
</evidence>
<accession>A0A0B7NEU6</accession>
<organism evidence="2 3">
    <name type="scientific">Parasitella parasitica</name>
    <dbReference type="NCBI Taxonomy" id="35722"/>
    <lineage>
        <taxon>Eukaryota</taxon>
        <taxon>Fungi</taxon>
        <taxon>Fungi incertae sedis</taxon>
        <taxon>Mucoromycota</taxon>
        <taxon>Mucoromycotina</taxon>
        <taxon>Mucoromycetes</taxon>
        <taxon>Mucorales</taxon>
        <taxon>Mucorineae</taxon>
        <taxon>Mucoraceae</taxon>
        <taxon>Parasitella</taxon>
    </lineage>
</organism>
<protein>
    <recommendedName>
        <fullName evidence="1">N-acetyltransferase domain-containing protein</fullName>
    </recommendedName>
</protein>
<dbReference type="Proteomes" id="UP000054107">
    <property type="component" value="Unassembled WGS sequence"/>
</dbReference>
<dbReference type="InterPro" id="IPR039143">
    <property type="entry name" value="GNPNAT1-like"/>
</dbReference>
<dbReference type="AlphaFoldDB" id="A0A0B7NEU6"/>
<dbReference type="InterPro" id="IPR016181">
    <property type="entry name" value="Acyl_CoA_acyltransferase"/>
</dbReference>
<gene>
    <name evidence="2" type="primary">PARPA_08026.1 scaffold 31147</name>
</gene>
<dbReference type="SUPFAM" id="SSF55729">
    <property type="entry name" value="Acyl-CoA N-acyltransferases (Nat)"/>
    <property type="match status" value="1"/>
</dbReference>
<dbReference type="EMBL" id="LN730585">
    <property type="protein sequence ID" value="CEP13890.1"/>
    <property type="molecule type" value="Genomic_DNA"/>
</dbReference>
<proteinExistence type="predicted"/>
<dbReference type="InterPro" id="IPR000182">
    <property type="entry name" value="GNAT_dom"/>
</dbReference>
<dbReference type="Gene3D" id="3.40.630.30">
    <property type="match status" value="1"/>
</dbReference>
<name>A0A0B7NEU6_9FUNG</name>
<sequence length="160" mass="18452">MSKFTNIKIIHIEYPNEIHRALAIRRKVFIEEQGYSEAIEKDGHDSICQHWIASCDIEYQDGTIEHNVDIGNVRLVPKTDGLAKLGRLAVLSSARGLQIGRLLVEAFIDYCKNNNYNTIVLHSQYPKRGFYEKTGFRIEDGDDEIFDEAGTPHVRMWMRL</sequence>